<evidence type="ECO:0000313" key="2">
    <source>
        <dbReference type="EMBL" id="CDF38184.1"/>
    </source>
</evidence>
<dbReference type="PANTHER" id="PTHR43364">
    <property type="entry name" value="NADH-SPECIFIC METHYLGLYOXAL REDUCTASE-RELATED"/>
    <property type="match status" value="1"/>
</dbReference>
<dbReference type="CDD" id="cd19094">
    <property type="entry name" value="AKR_Tas-like"/>
    <property type="match status" value="1"/>
</dbReference>
<dbReference type="SUPFAM" id="SSF51430">
    <property type="entry name" value="NAD(P)-linked oxidoreductase"/>
    <property type="match status" value="1"/>
</dbReference>
<dbReference type="Proteomes" id="UP000012073">
    <property type="component" value="Unassembled WGS sequence"/>
</dbReference>
<dbReference type="InterPro" id="IPR050523">
    <property type="entry name" value="AKR_Detox_Biosynth"/>
</dbReference>
<dbReference type="InterPro" id="IPR036812">
    <property type="entry name" value="NAD(P)_OxRdtase_dom_sf"/>
</dbReference>
<gene>
    <name evidence="2" type="ORF">CHC_T00000573001</name>
</gene>
<dbReference type="AlphaFoldDB" id="R7QJA6"/>
<dbReference type="RefSeq" id="XP_005718053.1">
    <property type="nucleotide sequence ID" value="XM_005717996.1"/>
</dbReference>
<accession>R7QJA6</accession>
<dbReference type="Gramene" id="CDF38184">
    <property type="protein sequence ID" value="CDF38184"/>
    <property type="gene ID" value="CHC_T00000573001"/>
</dbReference>
<dbReference type="GO" id="GO:0016491">
    <property type="term" value="F:oxidoreductase activity"/>
    <property type="evidence" value="ECO:0007669"/>
    <property type="project" value="InterPro"/>
</dbReference>
<reference evidence="3" key="1">
    <citation type="journal article" date="2013" name="Proc. Natl. Acad. Sci. U.S.A.">
        <title>Genome structure and metabolic features in the red seaweed Chondrus crispus shed light on evolution of the Archaeplastida.</title>
        <authorList>
            <person name="Collen J."/>
            <person name="Porcel B."/>
            <person name="Carre W."/>
            <person name="Ball S.G."/>
            <person name="Chaparro C."/>
            <person name="Tonon T."/>
            <person name="Barbeyron T."/>
            <person name="Michel G."/>
            <person name="Noel B."/>
            <person name="Valentin K."/>
            <person name="Elias M."/>
            <person name="Artiguenave F."/>
            <person name="Arun A."/>
            <person name="Aury J.M."/>
            <person name="Barbosa-Neto J.F."/>
            <person name="Bothwell J.H."/>
            <person name="Bouget F.Y."/>
            <person name="Brillet L."/>
            <person name="Cabello-Hurtado F."/>
            <person name="Capella-Gutierrez S."/>
            <person name="Charrier B."/>
            <person name="Cladiere L."/>
            <person name="Cock J.M."/>
            <person name="Coelho S.M."/>
            <person name="Colleoni C."/>
            <person name="Czjzek M."/>
            <person name="Da Silva C."/>
            <person name="Delage L."/>
            <person name="Denoeud F."/>
            <person name="Deschamps P."/>
            <person name="Dittami S.M."/>
            <person name="Gabaldon T."/>
            <person name="Gachon C.M."/>
            <person name="Groisillier A."/>
            <person name="Herve C."/>
            <person name="Jabbari K."/>
            <person name="Katinka M."/>
            <person name="Kloareg B."/>
            <person name="Kowalczyk N."/>
            <person name="Labadie K."/>
            <person name="Leblanc C."/>
            <person name="Lopez P.J."/>
            <person name="McLachlan D.H."/>
            <person name="Meslet-Cladiere L."/>
            <person name="Moustafa A."/>
            <person name="Nehr Z."/>
            <person name="Nyvall Collen P."/>
            <person name="Panaud O."/>
            <person name="Partensky F."/>
            <person name="Poulain J."/>
            <person name="Rensing S.A."/>
            <person name="Rousvoal S."/>
            <person name="Samson G."/>
            <person name="Symeonidi A."/>
            <person name="Weissenbach J."/>
            <person name="Zambounis A."/>
            <person name="Wincker P."/>
            <person name="Boyen C."/>
        </authorList>
    </citation>
    <scope>NUCLEOTIDE SEQUENCE [LARGE SCALE GENOMIC DNA]</scope>
    <source>
        <strain evidence="3">cv. Stackhouse</strain>
    </source>
</reference>
<dbReference type="GeneID" id="17325787"/>
<protein>
    <recommendedName>
        <fullName evidence="1">NADP-dependent oxidoreductase domain-containing protein</fullName>
    </recommendedName>
</protein>
<dbReference type="PRINTS" id="PR00069">
    <property type="entry name" value="ALDKETRDTASE"/>
</dbReference>
<name>R7QJA6_CHOCR</name>
<feature type="domain" description="NADP-dependent oxidoreductase" evidence="1">
    <location>
        <begin position="66"/>
        <end position="415"/>
    </location>
</feature>
<dbReference type="EMBL" id="HG001901">
    <property type="protein sequence ID" value="CDF38184.1"/>
    <property type="molecule type" value="Genomic_DNA"/>
</dbReference>
<proteinExistence type="predicted"/>
<dbReference type="PhylomeDB" id="R7QJA6"/>
<dbReference type="InterPro" id="IPR023210">
    <property type="entry name" value="NADP_OxRdtase_dom"/>
</dbReference>
<dbReference type="STRING" id="2769.R7QJA6"/>
<dbReference type="Gene3D" id="3.20.20.100">
    <property type="entry name" value="NADP-dependent oxidoreductase domain"/>
    <property type="match status" value="1"/>
</dbReference>
<dbReference type="InterPro" id="IPR020471">
    <property type="entry name" value="AKR"/>
</dbReference>
<sequence>MPPSAFVATFPASTTFFERRTRQLQTPFVALLYAIYTHGKTNVHAPPQFQLEKRNLGSSPLQVTEVCLGTMTWGIQNSEEDAFEQLDYAIKECGINFVDTAEAYPIPFTHPRYKPGNTERYIGNWIAKNPTWREKVVVATKVCGPHPNSFVAAARHPDRQYEKGKSPPADLDKKSILEACDASLRRLQTDYIDLYQLHWPARYAPGFGSRTYDFSKERESVDMKETLSGIKQLLDQGKIRAYGLSNDTTFGVAEIVRAADELGMPRPASIQNGFCLLNRSFEYELAEACSPMHYNVGLLPYSILGGGALSGKYLGKLGANGSDLDPELSDSRFVMFEGYMKRYVHEQAVEATEKYKKIADEAGMSLATLSQAFCKSRAYIPSSIIGATTMEQLKENINAFRVKLDKEVLDKIDEVHAFNKDIACR</sequence>
<dbReference type="OrthoDB" id="2310150at2759"/>
<dbReference type="PANTHER" id="PTHR43364:SF17">
    <property type="entry name" value="ALDO KETO REDUCTASE"/>
    <property type="match status" value="1"/>
</dbReference>
<dbReference type="Pfam" id="PF00248">
    <property type="entry name" value="Aldo_ket_red"/>
    <property type="match status" value="1"/>
</dbReference>
<keyword evidence="3" id="KW-1185">Reference proteome</keyword>
<organism evidence="2 3">
    <name type="scientific">Chondrus crispus</name>
    <name type="common">Carrageen Irish moss</name>
    <name type="synonym">Polymorpha crispa</name>
    <dbReference type="NCBI Taxonomy" id="2769"/>
    <lineage>
        <taxon>Eukaryota</taxon>
        <taxon>Rhodophyta</taxon>
        <taxon>Florideophyceae</taxon>
        <taxon>Rhodymeniophycidae</taxon>
        <taxon>Gigartinales</taxon>
        <taxon>Gigartinaceae</taxon>
        <taxon>Chondrus</taxon>
    </lineage>
</organism>
<evidence type="ECO:0000313" key="3">
    <source>
        <dbReference type="Proteomes" id="UP000012073"/>
    </source>
</evidence>
<dbReference type="OMA" id="HIELYQM"/>
<evidence type="ECO:0000259" key="1">
    <source>
        <dbReference type="Pfam" id="PF00248"/>
    </source>
</evidence>
<dbReference type="KEGG" id="ccp:CHC_T00000573001"/>